<dbReference type="AlphaFoldDB" id="A0A0S2K5L9"/>
<accession>A0A0S2K5L9</accession>
<dbReference type="PATRIC" id="fig|161398.10.peg.3281"/>
<keyword evidence="3" id="KW-1185">Reference proteome</keyword>
<evidence type="ECO:0000256" key="1">
    <source>
        <dbReference type="SAM" id="Phobius"/>
    </source>
</evidence>
<organism evidence="2 3">
    <name type="scientific">Pseudoalteromonas phenolica</name>
    <dbReference type="NCBI Taxonomy" id="161398"/>
    <lineage>
        <taxon>Bacteria</taxon>
        <taxon>Pseudomonadati</taxon>
        <taxon>Pseudomonadota</taxon>
        <taxon>Gammaproteobacteria</taxon>
        <taxon>Alteromonadales</taxon>
        <taxon>Pseudoalteromonadaceae</taxon>
        <taxon>Pseudoalteromonas</taxon>
    </lineage>
</organism>
<proteinExistence type="predicted"/>
<keyword evidence="1" id="KW-1133">Transmembrane helix</keyword>
<dbReference type="Proteomes" id="UP000061457">
    <property type="component" value="Chromosome I"/>
</dbReference>
<dbReference type="OrthoDB" id="8794567at2"/>
<evidence type="ECO:0008006" key="4">
    <source>
        <dbReference type="Google" id="ProtNLM"/>
    </source>
</evidence>
<gene>
    <name evidence="2" type="ORF">PP2015_3218</name>
</gene>
<feature type="transmembrane region" description="Helical" evidence="1">
    <location>
        <begin position="36"/>
        <end position="54"/>
    </location>
</feature>
<dbReference type="KEGG" id="pphe:PP2015_3218"/>
<keyword evidence="1" id="KW-0812">Transmembrane</keyword>
<keyword evidence="1" id="KW-0472">Membrane</keyword>
<evidence type="ECO:0000313" key="2">
    <source>
        <dbReference type="EMBL" id="ALO43696.1"/>
    </source>
</evidence>
<reference evidence="2 3" key="1">
    <citation type="submission" date="2015-11" db="EMBL/GenBank/DDBJ databases">
        <authorList>
            <person name="Zhang Y."/>
            <person name="Guo Z."/>
        </authorList>
    </citation>
    <scope>NUCLEOTIDE SEQUENCE [LARGE SCALE GENOMIC DNA]</scope>
    <source>
        <strain evidence="2 3">KCTC 12086</strain>
    </source>
</reference>
<sequence>MHTVDLNSNKTLLFISFSFGIFSLALVSFELVSFQLFKWLGFTLVFSTVVIATLQQKNKMFVHINRAGISYGIGFTVRYIHQESVQSISSHSSWFGDVLIVKTRDNNSIRFYAWQVSETDLSKAERLLAL</sequence>
<protein>
    <recommendedName>
        <fullName evidence="4">DUF304 domain-containing protein</fullName>
    </recommendedName>
</protein>
<name>A0A0S2K5L9_9GAMM</name>
<dbReference type="RefSeq" id="WP_058031341.1">
    <property type="nucleotide sequence ID" value="NZ_CP013187.1"/>
</dbReference>
<dbReference type="EMBL" id="CP013187">
    <property type="protein sequence ID" value="ALO43696.1"/>
    <property type="molecule type" value="Genomic_DNA"/>
</dbReference>
<feature type="transmembrane region" description="Helical" evidence="1">
    <location>
        <begin position="12"/>
        <end position="30"/>
    </location>
</feature>
<evidence type="ECO:0000313" key="3">
    <source>
        <dbReference type="Proteomes" id="UP000061457"/>
    </source>
</evidence>